<dbReference type="InterPro" id="IPR036237">
    <property type="entry name" value="Xyl_isomerase-like_sf"/>
</dbReference>
<dbReference type="SUPFAM" id="SSF51658">
    <property type="entry name" value="Xylose isomerase-like"/>
    <property type="match status" value="1"/>
</dbReference>
<dbReference type="Pfam" id="PF01261">
    <property type="entry name" value="AP_endonuc_2"/>
    <property type="match status" value="1"/>
</dbReference>
<dbReference type="OrthoDB" id="110795at2"/>
<dbReference type="Gene3D" id="3.20.20.150">
    <property type="entry name" value="Divalent-metal-dependent TIM barrel enzymes"/>
    <property type="match status" value="1"/>
</dbReference>
<reference evidence="2 3" key="1">
    <citation type="submission" date="2018-01" db="EMBL/GenBank/DDBJ databases">
        <title>Deinococcus koreensis sp. nov., a radiation-resistant bacterium isolated from river water.</title>
        <authorList>
            <person name="Choi A."/>
        </authorList>
    </citation>
    <scope>NUCLEOTIDE SEQUENCE [LARGE SCALE GENOMIC DNA]</scope>
    <source>
        <strain evidence="2 3">SJW1-2</strain>
    </source>
</reference>
<accession>A0A2K3UXQ8</accession>
<dbReference type="AlphaFoldDB" id="A0A2K3UXQ8"/>
<dbReference type="InterPro" id="IPR050312">
    <property type="entry name" value="IolE/XylAMocC-like"/>
</dbReference>
<protein>
    <submittedName>
        <fullName evidence="2">Sugar phosphate isomerase/epimerase</fullName>
    </submittedName>
</protein>
<dbReference type="Proteomes" id="UP000236379">
    <property type="component" value="Unassembled WGS sequence"/>
</dbReference>
<dbReference type="InterPro" id="IPR013022">
    <property type="entry name" value="Xyl_isomerase-like_TIM-brl"/>
</dbReference>
<evidence type="ECO:0000313" key="3">
    <source>
        <dbReference type="Proteomes" id="UP000236379"/>
    </source>
</evidence>
<dbReference type="RefSeq" id="WP_103311761.1">
    <property type="nucleotide sequence ID" value="NZ_PPPD01000001.1"/>
</dbReference>
<gene>
    <name evidence="2" type="ORF">CVO96_07900</name>
</gene>
<dbReference type="PANTHER" id="PTHR12110">
    <property type="entry name" value="HYDROXYPYRUVATE ISOMERASE"/>
    <property type="match status" value="1"/>
</dbReference>
<sequence>MTTLHPTALSIPPVPALPLLGAAMPSSALPSQRDWLQAGRDLELQDAVSHLVLDADWQAHAARIRADLGEYPGRLGIHGPFWGLTVMASDPAVRAVTVARLQRGLEFAAALGATHMVIHSPFDFFGHPLVAHTSSTGLGDQIGVVHDTLREVVALAQSVGCTLMMENIRDLNPAPLLALVRSFGSESVRVSIDVGHAHLMQSRGGPSPDHWIVEAGELLGHLHLQDNDGMLDRHWRPGQGTIHWPAVFRALRDVGGEPRLILEIPPGEIEAGIRFLSKADLAR</sequence>
<evidence type="ECO:0000259" key="1">
    <source>
        <dbReference type="Pfam" id="PF01261"/>
    </source>
</evidence>
<proteinExistence type="predicted"/>
<keyword evidence="2" id="KW-0413">Isomerase</keyword>
<organism evidence="2 3">
    <name type="scientific">Deinococcus koreensis</name>
    <dbReference type="NCBI Taxonomy" id="2054903"/>
    <lineage>
        <taxon>Bacteria</taxon>
        <taxon>Thermotogati</taxon>
        <taxon>Deinococcota</taxon>
        <taxon>Deinococci</taxon>
        <taxon>Deinococcales</taxon>
        <taxon>Deinococcaceae</taxon>
        <taxon>Deinococcus</taxon>
    </lineage>
</organism>
<dbReference type="PANTHER" id="PTHR12110:SF53">
    <property type="entry name" value="BLR5974 PROTEIN"/>
    <property type="match status" value="1"/>
</dbReference>
<keyword evidence="3" id="KW-1185">Reference proteome</keyword>
<dbReference type="GO" id="GO:0016853">
    <property type="term" value="F:isomerase activity"/>
    <property type="evidence" value="ECO:0007669"/>
    <property type="project" value="UniProtKB-KW"/>
</dbReference>
<evidence type="ECO:0000313" key="2">
    <source>
        <dbReference type="EMBL" id="PNY81318.1"/>
    </source>
</evidence>
<feature type="domain" description="Xylose isomerase-like TIM barrel" evidence="1">
    <location>
        <begin position="55"/>
        <end position="278"/>
    </location>
</feature>
<comment type="caution">
    <text evidence="2">The sequence shown here is derived from an EMBL/GenBank/DDBJ whole genome shotgun (WGS) entry which is preliminary data.</text>
</comment>
<name>A0A2K3UXQ8_9DEIO</name>
<dbReference type="EMBL" id="PPPD01000001">
    <property type="protein sequence ID" value="PNY81318.1"/>
    <property type="molecule type" value="Genomic_DNA"/>
</dbReference>